<comment type="caution">
    <text evidence="1">The sequence shown here is derived from an EMBL/GenBank/DDBJ whole genome shotgun (WGS) entry which is preliminary data.</text>
</comment>
<name>A0A9Q3JM23_9BASI</name>
<protein>
    <submittedName>
        <fullName evidence="1">Uncharacterized protein</fullName>
    </submittedName>
</protein>
<gene>
    <name evidence="1" type="ORF">O181_104361</name>
</gene>
<sequence length="146" mass="16396">MNPTPDPPDKDNHMIIPKIYERDPGCLTQTQNYNQLNILTTICQKIENLEKIEANVTLPTGLTTLITQISNRIDELTEKQLKMDKIINALLTKIDKCNKQEQEINNLVSLPSPNNSPSTSTPLSFAEAMVNTQIRNKPSLKKSPTP</sequence>
<organism evidence="1 2">
    <name type="scientific">Austropuccinia psidii MF-1</name>
    <dbReference type="NCBI Taxonomy" id="1389203"/>
    <lineage>
        <taxon>Eukaryota</taxon>
        <taxon>Fungi</taxon>
        <taxon>Dikarya</taxon>
        <taxon>Basidiomycota</taxon>
        <taxon>Pucciniomycotina</taxon>
        <taxon>Pucciniomycetes</taxon>
        <taxon>Pucciniales</taxon>
        <taxon>Sphaerophragmiaceae</taxon>
        <taxon>Austropuccinia</taxon>
    </lineage>
</organism>
<evidence type="ECO:0000313" key="2">
    <source>
        <dbReference type="Proteomes" id="UP000765509"/>
    </source>
</evidence>
<dbReference type="AlphaFoldDB" id="A0A9Q3JM23"/>
<accession>A0A9Q3JM23</accession>
<keyword evidence="2" id="KW-1185">Reference proteome</keyword>
<dbReference type="EMBL" id="AVOT02076131">
    <property type="protein sequence ID" value="MBW0564646.1"/>
    <property type="molecule type" value="Genomic_DNA"/>
</dbReference>
<evidence type="ECO:0000313" key="1">
    <source>
        <dbReference type="EMBL" id="MBW0564646.1"/>
    </source>
</evidence>
<dbReference type="Proteomes" id="UP000765509">
    <property type="component" value="Unassembled WGS sequence"/>
</dbReference>
<proteinExistence type="predicted"/>
<reference evidence="1" key="1">
    <citation type="submission" date="2021-03" db="EMBL/GenBank/DDBJ databases">
        <title>Draft genome sequence of rust myrtle Austropuccinia psidii MF-1, a brazilian biotype.</title>
        <authorList>
            <person name="Quecine M.C."/>
            <person name="Pachon D.M.R."/>
            <person name="Bonatelli M.L."/>
            <person name="Correr F.H."/>
            <person name="Franceschini L.M."/>
            <person name="Leite T.F."/>
            <person name="Margarido G.R.A."/>
            <person name="Almeida C.A."/>
            <person name="Ferrarezi J.A."/>
            <person name="Labate C.A."/>
        </authorList>
    </citation>
    <scope>NUCLEOTIDE SEQUENCE</scope>
    <source>
        <strain evidence="1">MF-1</strain>
    </source>
</reference>